<dbReference type="EMBL" id="FOIC01000009">
    <property type="protein sequence ID" value="SET62713.1"/>
    <property type="molecule type" value="Genomic_DNA"/>
</dbReference>
<evidence type="ECO:0000313" key="3">
    <source>
        <dbReference type="EMBL" id="SET62713.1"/>
    </source>
</evidence>
<dbReference type="STRING" id="392421.SAMN04488694_109111"/>
<keyword evidence="4" id="KW-1185">Reference proteome</keyword>
<organism evidence="3 4">
    <name type="scientific">Natrinema hispanicum</name>
    <dbReference type="NCBI Taxonomy" id="392421"/>
    <lineage>
        <taxon>Archaea</taxon>
        <taxon>Methanobacteriati</taxon>
        <taxon>Methanobacteriota</taxon>
        <taxon>Stenosarchaea group</taxon>
        <taxon>Halobacteria</taxon>
        <taxon>Halobacteriales</taxon>
        <taxon>Natrialbaceae</taxon>
        <taxon>Natrinema</taxon>
    </lineage>
</organism>
<gene>
    <name evidence="3" type="ORF">SAMN04488694_109111</name>
    <name evidence="2" type="ORF">SAMN05192552_1007139</name>
</gene>
<dbReference type="Proteomes" id="UP000324021">
    <property type="component" value="Unassembled WGS sequence"/>
</dbReference>
<reference evidence="4 5" key="1">
    <citation type="submission" date="2016-10" db="EMBL/GenBank/DDBJ databases">
        <authorList>
            <person name="Varghese N."/>
            <person name="Submissions S."/>
        </authorList>
    </citation>
    <scope>NUCLEOTIDE SEQUENCE [LARGE SCALE GENOMIC DNA]</scope>
    <source>
        <strain evidence="2 5">CDM_1</strain>
        <strain evidence="4">CDM_6</strain>
    </source>
</reference>
<sequence>MDPVVRLFAGVLASVSDDSSAGGQHDTETFLPSGHPNLDMNCGDGHVLGCLE</sequence>
<evidence type="ECO:0000256" key="1">
    <source>
        <dbReference type="SAM" id="MobiDB-lite"/>
    </source>
</evidence>
<reference evidence="3" key="2">
    <citation type="submission" date="2016-10" db="EMBL/GenBank/DDBJ databases">
        <authorList>
            <person name="de Groot N.N."/>
        </authorList>
    </citation>
    <scope>NUCLEOTIDE SEQUENCE [LARGE SCALE GENOMIC DNA]</scope>
    <source>
        <strain evidence="3">CDM_6</strain>
    </source>
</reference>
<feature type="region of interest" description="Disordered" evidence="1">
    <location>
        <begin position="17"/>
        <end position="36"/>
    </location>
</feature>
<evidence type="ECO:0000313" key="5">
    <source>
        <dbReference type="Proteomes" id="UP000324021"/>
    </source>
</evidence>
<dbReference type="AlphaFoldDB" id="A0A1I0FYP3"/>
<evidence type="ECO:0000313" key="2">
    <source>
        <dbReference type="EMBL" id="SDC79863.1"/>
    </source>
</evidence>
<accession>A0A1I0FYP3</accession>
<dbReference type="Proteomes" id="UP000199320">
    <property type="component" value="Unassembled WGS sequence"/>
</dbReference>
<name>A0A1I0FYP3_9EURY</name>
<proteinExistence type="predicted"/>
<evidence type="ECO:0000313" key="4">
    <source>
        <dbReference type="Proteomes" id="UP000199320"/>
    </source>
</evidence>
<protein>
    <submittedName>
        <fullName evidence="3">Uncharacterized protein</fullName>
    </submittedName>
</protein>
<dbReference type="EMBL" id="FMZP01000007">
    <property type="protein sequence ID" value="SDC79863.1"/>
    <property type="molecule type" value="Genomic_DNA"/>
</dbReference>